<dbReference type="OrthoDB" id="9811036at2"/>
<name>A0A1E5IR63_SHECO</name>
<dbReference type="PANTHER" id="PTHR32234:SF3">
    <property type="entry name" value="SUPPRESSION OF COPPER SENSITIVITY PROTEIN"/>
    <property type="match status" value="1"/>
</dbReference>
<evidence type="ECO:0000313" key="3">
    <source>
        <dbReference type="EMBL" id="OEG73042.1"/>
    </source>
</evidence>
<comment type="caution">
    <text evidence="3">The sequence shown here is derived from an EMBL/GenBank/DDBJ whole genome shotgun (WGS) entry which is preliminary data.</text>
</comment>
<sequence length="177" mass="19529">MNPIVITSALTLTLLILIICLLIYKRFKGSQIPTAVLILLVCFTAINAAVTYFVYPKESANAYKQLVWQPLAPSNIPALVASGKTVFVDVSADWCNICKGNKDGVLQREAVVNLLGQDNTVLMLGDLTHSDAKIEAFLADYNAFGVPFNIVYSPQYPKGRVFSRVLDYNEVIEVLTR</sequence>
<dbReference type="RefSeq" id="WP_028763214.1">
    <property type="nucleotide sequence ID" value="NZ_BPEU01000010.1"/>
</dbReference>
<accession>A0A1E5IR63</accession>
<evidence type="ECO:0000313" key="4">
    <source>
        <dbReference type="Proteomes" id="UP000095230"/>
    </source>
</evidence>
<evidence type="ECO:0000313" key="5">
    <source>
        <dbReference type="Proteomes" id="UP000773469"/>
    </source>
</evidence>
<evidence type="ECO:0008006" key="6">
    <source>
        <dbReference type="Google" id="ProtNLM"/>
    </source>
</evidence>
<reference evidence="3 4" key="1">
    <citation type="submission" date="2016-07" db="EMBL/GenBank/DDBJ databases">
        <title>Whole-genome of two Shewanella species isolated from a digestive organ of sea cucumber Apostichopus japonicus Selenka 1867.</title>
        <authorList>
            <person name="Hong H.-H."/>
            <person name="Choi H."/>
            <person name="Cheon S."/>
            <person name="Oh J.-S."/>
            <person name="Lee H.-G."/>
            <person name="Park C."/>
        </authorList>
    </citation>
    <scope>NUCLEOTIDE SEQUENCE [LARGE SCALE GENOMIC DNA]</scope>
    <source>
        <strain evidence="3 4">CSB03KR</strain>
    </source>
</reference>
<feature type="transmembrane region" description="Helical" evidence="1">
    <location>
        <begin position="36"/>
        <end position="55"/>
    </location>
</feature>
<dbReference type="GO" id="GO:0045454">
    <property type="term" value="P:cell redox homeostasis"/>
    <property type="evidence" value="ECO:0007669"/>
    <property type="project" value="TreeGrafter"/>
</dbReference>
<keyword evidence="5" id="KW-1185">Reference proteome</keyword>
<feature type="transmembrane region" description="Helical" evidence="1">
    <location>
        <begin position="6"/>
        <end position="24"/>
    </location>
</feature>
<dbReference type="InterPro" id="IPR036249">
    <property type="entry name" value="Thioredoxin-like_sf"/>
</dbReference>
<keyword evidence="1" id="KW-0472">Membrane</keyword>
<keyword evidence="1" id="KW-0812">Transmembrane</keyword>
<protein>
    <recommendedName>
        <fullName evidence="6">Thiol:disulfide interchange protein</fullName>
    </recommendedName>
</protein>
<dbReference type="Gene3D" id="3.40.30.10">
    <property type="entry name" value="Glutaredoxin"/>
    <property type="match status" value="1"/>
</dbReference>
<dbReference type="AlphaFoldDB" id="A0A1E5IR63"/>
<dbReference type="Proteomes" id="UP000773469">
    <property type="component" value="Unassembled WGS sequence"/>
</dbReference>
<dbReference type="Proteomes" id="UP000095230">
    <property type="component" value="Unassembled WGS sequence"/>
</dbReference>
<dbReference type="EMBL" id="BPEU01000010">
    <property type="protein sequence ID" value="GIU39906.1"/>
    <property type="molecule type" value="Genomic_DNA"/>
</dbReference>
<dbReference type="STRING" id="23.BEL05_06500"/>
<organism evidence="3 4">
    <name type="scientific">Shewanella colwelliana</name>
    <name type="common">Alteromonas colwelliana</name>
    <dbReference type="NCBI Taxonomy" id="23"/>
    <lineage>
        <taxon>Bacteria</taxon>
        <taxon>Pseudomonadati</taxon>
        <taxon>Pseudomonadota</taxon>
        <taxon>Gammaproteobacteria</taxon>
        <taxon>Alteromonadales</taxon>
        <taxon>Shewanellaceae</taxon>
        <taxon>Shewanella</taxon>
    </lineage>
</organism>
<dbReference type="EMBL" id="MCBT01000044">
    <property type="protein sequence ID" value="OEG73042.1"/>
    <property type="molecule type" value="Genomic_DNA"/>
</dbReference>
<keyword evidence="1" id="KW-1133">Transmembrane helix</keyword>
<reference evidence="2 5" key="2">
    <citation type="submission" date="2021-05" db="EMBL/GenBank/DDBJ databases">
        <title>Molecular characterization for Shewanella algae harboring chromosomal blaOXA-55-like strains isolated from clinical and environment sample.</title>
        <authorList>
            <person name="Ohama Y."/>
            <person name="Aoki K."/>
            <person name="Harada S."/>
            <person name="Moriya K."/>
            <person name="Ishii Y."/>
            <person name="Tateda K."/>
        </authorList>
    </citation>
    <scope>NUCLEOTIDE SEQUENCE [LARGE SCALE GENOMIC DNA]</scope>
    <source>
        <strain evidence="2 5">MBTL60-118</strain>
    </source>
</reference>
<proteinExistence type="predicted"/>
<dbReference type="GO" id="GO:0015035">
    <property type="term" value="F:protein-disulfide reductase activity"/>
    <property type="evidence" value="ECO:0007669"/>
    <property type="project" value="TreeGrafter"/>
</dbReference>
<dbReference type="PANTHER" id="PTHR32234">
    <property type="entry name" value="THIOL:DISULFIDE INTERCHANGE PROTEIN DSBD"/>
    <property type="match status" value="1"/>
</dbReference>
<evidence type="ECO:0000256" key="1">
    <source>
        <dbReference type="SAM" id="Phobius"/>
    </source>
</evidence>
<evidence type="ECO:0000313" key="2">
    <source>
        <dbReference type="EMBL" id="GIU39906.1"/>
    </source>
</evidence>
<dbReference type="Pfam" id="PF13899">
    <property type="entry name" value="Thioredoxin_7"/>
    <property type="match status" value="1"/>
</dbReference>
<gene>
    <name evidence="3" type="ORF">BEL05_06500</name>
    <name evidence="2" type="ORF">TUM3794_16460</name>
</gene>
<dbReference type="SUPFAM" id="SSF52833">
    <property type="entry name" value="Thioredoxin-like"/>
    <property type="match status" value="1"/>
</dbReference>